<keyword evidence="2" id="KW-1185">Reference proteome</keyword>
<dbReference type="EMBL" id="JAPZBU010000006">
    <property type="protein sequence ID" value="KAJ5398130.1"/>
    <property type="molecule type" value="Genomic_DNA"/>
</dbReference>
<reference evidence="1" key="1">
    <citation type="submission" date="2022-12" db="EMBL/GenBank/DDBJ databases">
        <authorList>
            <person name="Petersen C."/>
        </authorList>
    </citation>
    <scope>NUCLEOTIDE SEQUENCE</scope>
    <source>
        <strain evidence="1">IBT 29677</strain>
    </source>
</reference>
<protein>
    <submittedName>
        <fullName evidence="1">Uncharacterized protein</fullName>
    </submittedName>
</protein>
<dbReference type="Proteomes" id="UP001147747">
    <property type="component" value="Unassembled WGS sequence"/>
</dbReference>
<gene>
    <name evidence="1" type="ORF">N7509_006243</name>
</gene>
<proteinExistence type="predicted"/>
<dbReference type="GeneID" id="81369860"/>
<reference evidence="1" key="2">
    <citation type="journal article" date="2023" name="IMA Fungus">
        <title>Comparative genomic study of the Penicillium genus elucidates a diverse pangenome and 15 lateral gene transfer events.</title>
        <authorList>
            <person name="Petersen C."/>
            <person name="Sorensen T."/>
            <person name="Nielsen M.R."/>
            <person name="Sondergaard T.E."/>
            <person name="Sorensen J.L."/>
            <person name="Fitzpatrick D.A."/>
            <person name="Frisvad J.C."/>
            <person name="Nielsen K.L."/>
        </authorList>
    </citation>
    <scope>NUCLEOTIDE SEQUENCE</scope>
    <source>
        <strain evidence="1">IBT 29677</strain>
    </source>
</reference>
<organism evidence="1 2">
    <name type="scientific">Penicillium cosmopolitanum</name>
    <dbReference type="NCBI Taxonomy" id="1131564"/>
    <lineage>
        <taxon>Eukaryota</taxon>
        <taxon>Fungi</taxon>
        <taxon>Dikarya</taxon>
        <taxon>Ascomycota</taxon>
        <taxon>Pezizomycotina</taxon>
        <taxon>Eurotiomycetes</taxon>
        <taxon>Eurotiomycetidae</taxon>
        <taxon>Eurotiales</taxon>
        <taxon>Aspergillaceae</taxon>
        <taxon>Penicillium</taxon>
    </lineage>
</organism>
<dbReference type="AlphaFoldDB" id="A0A9X0BAT8"/>
<dbReference type="RefSeq" id="XP_056490182.1">
    <property type="nucleotide sequence ID" value="XM_056630880.1"/>
</dbReference>
<sequence length="103" mass="12068">MQTIRLMTDHAPDYSYDVEGLWRVRRVRVRVNWNAGRLNSRVRRLFESFQPLAITTESLLSNDHLNPTPPFQTRGNGRYQCPCVSTDFYPLPNYAQQSLFCSE</sequence>
<evidence type="ECO:0000313" key="2">
    <source>
        <dbReference type="Proteomes" id="UP001147747"/>
    </source>
</evidence>
<evidence type="ECO:0000313" key="1">
    <source>
        <dbReference type="EMBL" id="KAJ5398130.1"/>
    </source>
</evidence>
<accession>A0A9X0BAT8</accession>
<comment type="caution">
    <text evidence="1">The sequence shown here is derived from an EMBL/GenBank/DDBJ whole genome shotgun (WGS) entry which is preliminary data.</text>
</comment>
<name>A0A9X0BAT8_9EURO</name>